<feature type="transmembrane region" description="Helical" evidence="1">
    <location>
        <begin position="368"/>
        <end position="394"/>
    </location>
</feature>
<protein>
    <submittedName>
        <fullName evidence="2">Membrane protein</fullName>
    </submittedName>
</protein>
<feature type="non-terminal residue" evidence="2">
    <location>
        <position position="569"/>
    </location>
</feature>
<keyword evidence="3" id="KW-1185">Reference proteome</keyword>
<feature type="transmembrane region" description="Helical" evidence="1">
    <location>
        <begin position="537"/>
        <end position="560"/>
    </location>
</feature>
<dbReference type="OrthoDB" id="291028at2"/>
<feature type="transmembrane region" description="Helical" evidence="1">
    <location>
        <begin position="332"/>
        <end position="356"/>
    </location>
</feature>
<keyword evidence="1" id="KW-1133">Transmembrane helix</keyword>
<dbReference type="Proteomes" id="UP000011991">
    <property type="component" value="Unassembled WGS sequence"/>
</dbReference>
<dbReference type="EMBL" id="ANOG01000574">
    <property type="protein sequence ID" value="EMI19085.1"/>
    <property type="molecule type" value="Genomic_DNA"/>
</dbReference>
<proteinExistence type="predicted"/>
<keyword evidence="1" id="KW-0812">Transmembrane</keyword>
<organism evidence="2 3">
    <name type="scientific">Rhodopirellula maiorica SM1</name>
    <dbReference type="NCBI Taxonomy" id="1265738"/>
    <lineage>
        <taxon>Bacteria</taxon>
        <taxon>Pseudomonadati</taxon>
        <taxon>Planctomycetota</taxon>
        <taxon>Planctomycetia</taxon>
        <taxon>Pirellulales</taxon>
        <taxon>Pirellulaceae</taxon>
        <taxon>Novipirellula</taxon>
    </lineage>
</organism>
<keyword evidence="1" id="KW-0472">Membrane</keyword>
<gene>
    <name evidence="2" type="ORF">RMSM_03981</name>
</gene>
<feature type="transmembrane region" description="Helical" evidence="1">
    <location>
        <begin position="438"/>
        <end position="459"/>
    </location>
</feature>
<comment type="caution">
    <text evidence="2">The sequence shown here is derived from an EMBL/GenBank/DDBJ whole genome shotgun (WGS) entry which is preliminary data.</text>
</comment>
<feature type="transmembrane region" description="Helical" evidence="1">
    <location>
        <begin position="267"/>
        <end position="292"/>
    </location>
</feature>
<evidence type="ECO:0000313" key="2">
    <source>
        <dbReference type="EMBL" id="EMI19085.1"/>
    </source>
</evidence>
<name>M5RIF8_9BACT</name>
<feature type="transmembrane region" description="Helical" evidence="1">
    <location>
        <begin position="298"/>
        <end position="320"/>
    </location>
</feature>
<dbReference type="AlphaFoldDB" id="M5RIF8"/>
<evidence type="ECO:0000256" key="1">
    <source>
        <dbReference type="SAM" id="Phobius"/>
    </source>
</evidence>
<accession>M5RIF8</accession>
<sequence length="569" mass="56207">MASAVEMGQGYVTIGLRNRIDQGARGVQASLDKIGTQTAKLGLLVSATSATILTAPVMAASRLQETMSKFDVVFGDSADEMRQWSTLAADALGTSRREMEYMLGSMQDLLVPMGVVPDHASNMSATLSQLAVDLGSFNNVGTDEAFTDLMAAMTGSGEVMKKYGVILSETAVKQEILNMGLDPKTADNATKAQARLNIIMRGTTAAQGDAIRTSSEFANQLKRFWAVVEDVSGAVGGTLVDGLAGFVGIAVNAGSAVKDFVDDNRDLVAVATAGTLAIGIAGAGLVGFGVAAKLAASGLGVFVTASTVGAAVIGTAWSAVGLAMSALQFKASIGAAVVSTVWKYSAGIVSTAWSAVMATLSTAFSSAAWLAGAAVTTAAWVASAGAIAVAIFGLDAVLITTATAATVAWGASAGTIGTLWTAVSGLLAALSISTSGAWAAGAALVSAGWAGVSFVLTALSGPAGLLAGLATIATAAWTAGAGLVGTAWTALTGAFAASGLAGVTAAGLASAAWSALGAVMAVLAFESTISSVVISTAWSAAAALASLAWSGFTAVLSAALTPAALMTAA</sequence>
<feature type="transmembrane region" description="Helical" evidence="1">
    <location>
        <begin position="500"/>
        <end position="525"/>
    </location>
</feature>
<feature type="transmembrane region" description="Helical" evidence="1">
    <location>
        <begin position="466"/>
        <end position="488"/>
    </location>
</feature>
<dbReference type="RefSeq" id="WP_008699465.1">
    <property type="nucleotide sequence ID" value="NZ_ANOG01000574.1"/>
</dbReference>
<evidence type="ECO:0000313" key="3">
    <source>
        <dbReference type="Proteomes" id="UP000011991"/>
    </source>
</evidence>
<reference evidence="2 3" key="1">
    <citation type="journal article" date="2013" name="Mar. Genomics">
        <title>Expression of sulfatases in Rhodopirellula baltica and the diversity of sulfatases in the genus Rhodopirellula.</title>
        <authorList>
            <person name="Wegner C.E."/>
            <person name="Richter-Heitmann T."/>
            <person name="Klindworth A."/>
            <person name="Klockow C."/>
            <person name="Richter M."/>
            <person name="Achstetter T."/>
            <person name="Glockner F.O."/>
            <person name="Harder J."/>
        </authorList>
    </citation>
    <scope>NUCLEOTIDE SEQUENCE [LARGE SCALE GENOMIC DNA]</scope>
    <source>
        <strain evidence="2 3">SM1</strain>
    </source>
</reference>
<feature type="transmembrane region" description="Helical" evidence="1">
    <location>
        <begin position="406"/>
        <end position="432"/>
    </location>
</feature>